<dbReference type="FunFam" id="2.130.10.10:FF:000651">
    <property type="entry name" value="RaBConnectin related"/>
    <property type="match status" value="1"/>
</dbReference>
<dbReference type="InterPro" id="IPR015943">
    <property type="entry name" value="WD40/YVTN_repeat-like_dom_sf"/>
</dbReference>
<reference evidence="3" key="1">
    <citation type="submission" date="2011-07" db="EMBL/GenBank/DDBJ databases">
        <authorList>
            <consortium name="Caenorhabditis brenneri Sequencing and Analysis Consortium"/>
            <person name="Wilson R.K."/>
        </authorList>
    </citation>
    <scope>NUCLEOTIDE SEQUENCE [LARGE SCALE GENOMIC DNA]</scope>
    <source>
        <strain evidence="3">PB2801</strain>
    </source>
</reference>
<dbReference type="OrthoDB" id="5835623at2759"/>
<keyword evidence="3" id="KW-1185">Reference proteome</keyword>
<dbReference type="SUPFAM" id="SSF50978">
    <property type="entry name" value="WD40 repeat-like"/>
    <property type="match status" value="1"/>
</dbReference>
<dbReference type="SMART" id="SM00320">
    <property type="entry name" value="WD40"/>
    <property type="match status" value="3"/>
</dbReference>
<dbReference type="Gene3D" id="2.130.10.10">
    <property type="entry name" value="YVTN repeat-like/Quinoprotein amine dehydrogenase"/>
    <property type="match status" value="1"/>
</dbReference>
<dbReference type="HOGENOM" id="CLU_1257042_0_0_1"/>
<feature type="repeat" description="WD" evidence="1">
    <location>
        <begin position="75"/>
        <end position="116"/>
    </location>
</feature>
<evidence type="ECO:0000256" key="1">
    <source>
        <dbReference type="PROSITE-ProRule" id="PRU00221"/>
    </source>
</evidence>
<keyword evidence="1" id="KW-0853">WD repeat</keyword>
<evidence type="ECO:0000313" key="2">
    <source>
        <dbReference type="EMBL" id="EGT41125.1"/>
    </source>
</evidence>
<dbReference type="STRING" id="135651.G0NZC4"/>
<dbReference type="PROSITE" id="PS50082">
    <property type="entry name" value="WD_REPEATS_2"/>
    <property type="match status" value="2"/>
</dbReference>
<dbReference type="PANTHER" id="PTHR13950:SF9">
    <property type="entry name" value="RABCONNECTIN-3A"/>
    <property type="match status" value="1"/>
</dbReference>
<dbReference type="EMBL" id="GL379988">
    <property type="protein sequence ID" value="EGT41125.1"/>
    <property type="molecule type" value="Genomic_DNA"/>
</dbReference>
<dbReference type="PANTHER" id="PTHR13950">
    <property type="entry name" value="RABCONNECTIN-RELATED"/>
    <property type="match status" value="1"/>
</dbReference>
<dbReference type="GO" id="GO:0043291">
    <property type="term" value="C:RAVE complex"/>
    <property type="evidence" value="ECO:0007669"/>
    <property type="project" value="TreeGrafter"/>
</dbReference>
<dbReference type="eggNOG" id="KOG1064">
    <property type="taxonomic scope" value="Eukaryota"/>
</dbReference>
<name>G0NZC4_CAEBE</name>
<dbReference type="Pfam" id="PF00400">
    <property type="entry name" value="WD40"/>
    <property type="match status" value="2"/>
</dbReference>
<sequence length="220" mass="24236">MLCLWQASQATEQRKPFFVRSTVFSQRCHNKSSSDACFLGHPASVLLTAGSSSVDYNLGLWDTFLPTNRALVHSWIAHPEGATCALYVPNQQTIISGGRHGEICLWDIRQRQLRQTIKAFDQMHIVKTLATDSTQDLIVSGSSEGDIKIWSADSTPQLMYNLPGEYTAKGEFSFRKEVGQSSVQGVQQLFADQNMRLFSCGADASLKFRTLPSISPGAGS</sequence>
<dbReference type="InParanoid" id="G0NZC4"/>
<accession>G0NZC4</accession>
<organism evidence="3">
    <name type="scientific">Caenorhabditis brenneri</name>
    <name type="common">Nematode worm</name>
    <dbReference type="NCBI Taxonomy" id="135651"/>
    <lineage>
        <taxon>Eukaryota</taxon>
        <taxon>Metazoa</taxon>
        <taxon>Ecdysozoa</taxon>
        <taxon>Nematoda</taxon>
        <taxon>Chromadorea</taxon>
        <taxon>Rhabditida</taxon>
        <taxon>Rhabditina</taxon>
        <taxon>Rhabditomorpha</taxon>
        <taxon>Rhabditoidea</taxon>
        <taxon>Rhabditidae</taxon>
        <taxon>Peloderinae</taxon>
        <taxon>Caenorhabditis</taxon>
    </lineage>
</organism>
<dbReference type="InterPro" id="IPR052208">
    <property type="entry name" value="DmX-like/RAVE_component"/>
</dbReference>
<dbReference type="InterPro" id="IPR001680">
    <property type="entry name" value="WD40_rpt"/>
</dbReference>
<proteinExistence type="predicted"/>
<gene>
    <name evidence="2" type="ORF">CAEBREN_30457</name>
</gene>
<dbReference type="InterPro" id="IPR036322">
    <property type="entry name" value="WD40_repeat_dom_sf"/>
</dbReference>
<dbReference type="Proteomes" id="UP000008068">
    <property type="component" value="Unassembled WGS sequence"/>
</dbReference>
<protein>
    <submittedName>
        <fullName evidence="2">Uncharacterized protein</fullName>
    </submittedName>
</protein>
<feature type="repeat" description="WD" evidence="1">
    <location>
        <begin position="126"/>
        <end position="160"/>
    </location>
</feature>
<evidence type="ECO:0000313" key="3">
    <source>
        <dbReference type="Proteomes" id="UP000008068"/>
    </source>
</evidence>
<dbReference type="GO" id="GO:0007035">
    <property type="term" value="P:vacuolar acidification"/>
    <property type="evidence" value="ECO:0007669"/>
    <property type="project" value="TreeGrafter"/>
</dbReference>
<dbReference type="AlphaFoldDB" id="G0NZC4"/>